<name>A0A4D6NGQ6_VIGUN</name>
<dbReference type="AlphaFoldDB" id="A0A4D6NGQ6"/>
<dbReference type="EMBL" id="CP039354">
    <property type="protein sequence ID" value="QCE11119.1"/>
    <property type="molecule type" value="Genomic_DNA"/>
</dbReference>
<keyword evidence="2" id="KW-0472">Membrane</keyword>
<dbReference type="Proteomes" id="UP000501690">
    <property type="component" value="Linkage Group LG10"/>
</dbReference>
<keyword evidence="2" id="KW-1133">Transmembrane helix</keyword>
<keyword evidence="2" id="KW-0812">Transmembrane</keyword>
<gene>
    <name evidence="3" type="ORF">DEO72_LG10g2350</name>
    <name evidence="4" type="ORF">DEO72_LG10g2352</name>
</gene>
<keyword evidence="5" id="KW-1185">Reference proteome</keyword>
<proteinExistence type="predicted"/>
<protein>
    <submittedName>
        <fullName evidence="3">Uncharacterized protein</fullName>
    </submittedName>
</protein>
<evidence type="ECO:0000256" key="2">
    <source>
        <dbReference type="SAM" id="Phobius"/>
    </source>
</evidence>
<reference evidence="3 5" key="1">
    <citation type="submission" date="2019-04" db="EMBL/GenBank/DDBJ databases">
        <title>An improved genome assembly and genetic linkage map for asparagus bean, Vigna unguiculata ssp. sesquipedialis.</title>
        <authorList>
            <person name="Xia Q."/>
            <person name="Zhang R."/>
            <person name="Dong Y."/>
        </authorList>
    </citation>
    <scope>NUCLEOTIDE SEQUENCE [LARGE SCALE GENOMIC DNA]</scope>
    <source>
        <tissue evidence="3">Leaf</tissue>
    </source>
</reference>
<evidence type="ECO:0000313" key="5">
    <source>
        <dbReference type="Proteomes" id="UP000501690"/>
    </source>
</evidence>
<evidence type="ECO:0000313" key="4">
    <source>
        <dbReference type="EMBL" id="QCE11119.1"/>
    </source>
</evidence>
<evidence type="ECO:0000256" key="1">
    <source>
        <dbReference type="SAM" id="MobiDB-lite"/>
    </source>
</evidence>
<dbReference type="EMBL" id="CP039354">
    <property type="protein sequence ID" value="QCE11117.1"/>
    <property type="molecule type" value="Genomic_DNA"/>
</dbReference>
<sequence>MDCSRVATGCKDGGVLCAKVLWLPATRGCCIYIALMVDLFIGLAVLCYVGGQSDWCKALLVVANLMVSDSEQRSGGNVKEGAGMEQLQI</sequence>
<accession>A0A4D6NGQ6</accession>
<feature type="transmembrane region" description="Helical" evidence="2">
    <location>
        <begin position="31"/>
        <end position="49"/>
    </location>
</feature>
<feature type="region of interest" description="Disordered" evidence="1">
    <location>
        <begin position="70"/>
        <end position="89"/>
    </location>
</feature>
<organism evidence="3 5">
    <name type="scientific">Vigna unguiculata</name>
    <name type="common">Cowpea</name>
    <dbReference type="NCBI Taxonomy" id="3917"/>
    <lineage>
        <taxon>Eukaryota</taxon>
        <taxon>Viridiplantae</taxon>
        <taxon>Streptophyta</taxon>
        <taxon>Embryophyta</taxon>
        <taxon>Tracheophyta</taxon>
        <taxon>Spermatophyta</taxon>
        <taxon>Magnoliopsida</taxon>
        <taxon>eudicotyledons</taxon>
        <taxon>Gunneridae</taxon>
        <taxon>Pentapetalae</taxon>
        <taxon>rosids</taxon>
        <taxon>fabids</taxon>
        <taxon>Fabales</taxon>
        <taxon>Fabaceae</taxon>
        <taxon>Papilionoideae</taxon>
        <taxon>50 kb inversion clade</taxon>
        <taxon>NPAAA clade</taxon>
        <taxon>indigoferoid/millettioid clade</taxon>
        <taxon>Phaseoleae</taxon>
        <taxon>Vigna</taxon>
    </lineage>
</organism>
<evidence type="ECO:0000313" key="3">
    <source>
        <dbReference type="EMBL" id="QCE11117.1"/>
    </source>
</evidence>